<sequence length="319" mass="34761">KIPQVEAYSKRILMGGMLSNYMETTNIKVAGINPKDESIVTPLLTSRIKKGTMLKKGEILLPELIIKGMNLKVGQSVVLIVNNVDGSVNGQNFKVAGIVESVVGPTGKYGYIHIDDAKIILRMDELQVSEIAIRLNNIGSLNNVVNRISIETADIKSKQGEPILEVHSWKKLSPFYTIAEMIDIMSLFISILLVAIVLISILNVMIMAVYERIREIGTLTAIGTLPGKIRTMFLLEGLFLGFFGSFAGSIIGAILIIATKFAHITIAYGRNENIPIDPSIPFNQMALVIVISTVIAIAASLQPAIKASHMDPIDALRHS</sequence>
<gene>
    <name evidence="9" type="ORF">DRP43_03860</name>
</gene>
<accession>A0A660SGK8</accession>
<keyword evidence="6 7" id="KW-0472">Membrane</keyword>
<feature type="transmembrane region" description="Helical" evidence="7">
    <location>
        <begin position="184"/>
        <end position="210"/>
    </location>
</feature>
<feature type="non-terminal residue" evidence="9">
    <location>
        <position position="1"/>
    </location>
</feature>
<dbReference type="InterPro" id="IPR003838">
    <property type="entry name" value="ABC3_permease_C"/>
</dbReference>
<evidence type="ECO:0000256" key="7">
    <source>
        <dbReference type="SAM" id="Phobius"/>
    </source>
</evidence>
<reference evidence="9 10" key="1">
    <citation type="submission" date="2018-06" db="EMBL/GenBank/DDBJ databases">
        <title>Extensive metabolic versatility and redundancy in microbially diverse, dynamic hydrothermal sediments.</title>
        <authorList>
            <person name="Dombrowski N."/>
            <person name="Teske A."/>
            <person name="Baker B.J."/>
        </authorList>
    </citation>
    <scope>NUCLEOTIDE SEQUENCE [LARGE SCALE GENOMIC DNA]</scope>
    <source>
        <strain evidence="9">B10_G13</strain>
    </source>
</reference>
<proteinExistence type="inferred from homology"/>
<dbReference type="Proteomes" id="UP000271125">
    <property type="component" value="Unassembled WGS sequence"/>
</dbReference>
<dbReference type="InterPro" id="IPR051447">
    <property type="entry name" value="Lipoprotein-release_system"/>
</dbReference>
<comment type="subcellular location">
    <subcellularLocation>
        <location evidence="1">Cell membrane</location>
        <topology evidence="1">Multi-pass membrane protein</topology>
    </subcellularLocation>
</comment>
<keyword evidence="3" id="KW-1003">Cell membrane</keyword>
<dbReference type="PANTHER" id="PTHR30489">
    <property type="entry name" value="LIPOPROTEIN-RELEASING SYSTEM TRANSMEMBRANE PROTEIN LOLE"/>
    <property type="match status" value="1"/>
</dbReference>
<evidence type="ECO:0000256" key="5">
    <source>
        <dbReference type="ARBA" id="ARBA00022989"/>
    </source>
</evidence>
<organism evidence="9 10">
    <name type="scientific">candidate division TA06 bacterium</name>
    <dbReference type="NCBI Taxonomy" id="2250710"/>
    <lineage>
        <taxon>Bacteria</taxon>
        <taxon>Bacteria division TA06</taxon>
    </lineage>
</organism>
<evidence type="ECO:0000256" key="3">
    <source>
        <dbReference type="ARBA" id="ARBA00022475"/>
    </source>
</evidence>
<feature type="domain" description="ABC3 transporter permease C-terminal" evidence="8">
    <location>
        <begin position="188"/>
        <end position="312"/>
    </location>
</feature>
<feature type="transmembrane region" description="Helical" evidence="7">
    <location>
        <begin position="238"/>
        <end position="262"/>
    </location>
</feature>
<evidence type="ECO:0000313" key="10">
    <source>
        <dbReference type="Proteomes" id="UP000271125"/>
    </source>
</evidence>
<evidence type="ECO:0000256" key="2">
    <source>
        <dbReference type="ARBA" id="ARBA00005236"/>
    </source>
</evidence>
<feature type="transmembrane region" description="Helical" evidence="7">
    <location>
        <begin position="282"/>
        <end position="301"/>
    </location>
</feature>
<dbReference type="AlphaFoldDB" id="A0A660SGK8"/>
<keyword evidence="5 7" id="KW-1133">Transmembrane helix</keyword>
<evidence type="ECO:0000256" key="1">
    <source>
        <dbReference type="ARBA" id="ARBA00004651"/>
    </source>
</evidence>
<comment type="similarity">
    <text evidence="2">Belongs to the ABC-4 integral membrane protein family. LolC/E subfamily.</text>
</comment>
<dbReference type="Pfam" id="PF02687">
    <property type="entry name" value="FtsX"/>
    <property type="match status" value="1"/>
</dbReference>
<dbReference type="GO" id="GO:0098797">
    <property type="term" value="C:plasma membrane protein complex"/>
    <property type="evidence" value="ECO:0007669"/>
    <property type="project" value="TreeGrafter"/>
</dbReference>
<evidence type="ECO:0000256" key="6">
    <source>
        <dbReference type="ARBA" id="ARBA00023136"/>
    </source>
</evidence>
<dbReference type="PANTHER" id="PTHR30489:SF0">
    <property type="entry name" value="LIPOPROTEIN-RELEASING SYSTEM TRANSMEMBRANE PROTEIN LOLE"/>
    <property type="match status" value="1"/>
</dbReference>
<dbReference type="GO" id="GO:0044874">
    <property type="term" value="P:lipoprotein localization to outer membrane"/>
    <property type="evidence" value="ECO:0007669"/>
    <property type="project" value="TreeGrafter"/>
</dbReference>
<keyword evidence="4 7" id="KW-0812">Transmembrane</keyword>
<evidence type="ECO:0000259" key="8">
    <source>
        <dbReference type="Pfam" id="PF02687"/>
    </source>
</evidence>
<comment type="caution">
    <text evidence="9">The sequence shown here is derived from an EMBL/GenBank/DDBJ whole genome shotgun (WGS) entry which is preliminary data.</text>
</comment>
<dbReference type="EMBL" id="QNBD01000160">
    <property type="protein sequence ID" value="RKX69959.1"/>
    <property type="molecule type" value="Genomic_DNA"/>
</dbReference>
<evidence type="ECO:0000256" key="4">
    <source>
        <dbReference type="ARBA" id="ARBA00022692"/>
    </source>
</evidence>
<protein>
    <submittedName>
        <fullName evidence="9">ABC transporter permease</fullName>
    </submittedName>
</protein>
<name>A0A660SGK8_UNCT6</name>
<evidence type="ECO:0000313" key="9">
    <source>
        <dbReference type="EMBL" id="RKX69959.1"/>
    </source>
</evidence>